<dbReference type="InterPro" id="IPR028974">
    <property type="entry name" value="TSP_type-3_rpt"/>
</dbReference>
<protein>
    <submittedName>
        <fullName evidence="12">Outer membrane protein OmpA-like peptidoglycan-associated protein</fullName>
    </submittedName>
</protein>
<proteinExistence type="predicted"/>
<dbReference type="GO" id="GO:0009279">
    <property type="term" value="C:cell outer membrane"/>
    <property type="evidence" value="ECO:0007669"/>
    <property type="project" value="UniProtKB-SubCell"/>
</dbReference>
<dbReference type="GO" id="GO:0005509">
    <property type="term" value="F:calcium ion binding"/>
    <property type="evidence" value="ECO:0007669"/>
    <property type="project" value="InterPro"/>
</dbReference>
<dbReference type="PANTHER" id="PTHR30329">
    <property type="entry name" value="STATOR ELEMENT OF FLAGELLAR MOTOR COMPLEX"/>
    <property type="match status" value="1"/>
</dbReference>
<comment type="subcellular location">
    <subcellularLocation>
        <location evidence="1">Cell outer membrane</location>
        <topology evidence="1">Multi-pass membrane protein</topology>
    </subcellularLocation>
</comment>
<evidence type="ECO:0000313" key="12">
    <source>
        <dbReference type="EMBL" id="PSL45391.1"/>
    </source>
</evidence>
<keyword evidence="8" id="KW-0998">Cell outer membrane</keyword>
<dbReference type="Gene3D" id="3.30.1330.60">
    <property type="entry name" value="OmpA-like domain"/>
    <property type="match status" value="1"/>
</dbReference>
<evidence type="ECO:0000256" key="10">
    <source>
        <dbReference type="SAM" id="MobiDB-lite"/>
    </source>
</evidence>
<reference evidence="12 13" key="1">
    <citation type="submission" date="2018-03" db="EMBL/GenBank/DDBJ databases">
        <title>Genomic Encyclopedia of Archaeal and Bacterial Type Strains, Phase II (KMG-II): from individual species to whole genera.</title>
        <authorList>
            <person name="Goeker M."/>
        </authorList>
    </citation>
    <scope>NUCLEOTIDE SEQUENCE [LARGE SCALE GENOMIC DNA]</scope>
    <source>
        <strain evidence="12 13">DSM 24859</strain>
    </source>
</reference>
<feature type="domain" description="OmpA-like" evidence="11">
    <location>
        <begin position="258"/>
        <end position="373"/>
    </location>
</feature>
<dbReference type="SUPFAM" id="SSF103088">
    <property type="entry name" value="OmpA-like"/>
    <property type="match status" value="1"/>
</dbReference>
<keyword evidence="3" id="KW-1134">Transmembrane beta strand</keyword>
<dbReference type="SUPFAM" id="SSF56925">
    <property type="entry name" value="OMPA-like"/>
    <property type="match status" value="1"/>
</dbReference>
<evidence type="ECO:0000259" key="11">
    <source>
        <dbReference type="PROSITE" id="PS51123"/>
    </source>
</evidence>
<evidence type="ECO:0000313" key="13">
    <source>
        <dbReference type="Proteomes" id="UP000240971"/>
    </source>
</evidence>
<keyword evidence="7 9" id="KW-0472">Membrane</keyword>
<accession>A0A2P8HGP7</accession>
<dbReference type="Proteomes" id="UP000240971">
    <property type="component" value="Unassembled WGS sequence"/>
</dbReference>
<dbReference type="PANTHER" id="PTHR30329:SF21">
    <property type="entry name" value="LIPOPROTEIN YIAD-RELATED"/>
    <property type="match status" value="1"/>
</dbReference>
<evidence type="ECO:0000256" key="3">
    <source>
        <dbReference type="ARBA" id="ARBA00022452"/>
    </source>
</evidence>
<keyword evidence="6" id="KW-0626">Porin</keyword>
<dbReference type="PRINTS" id="PR01021">
    <property type="entry name" value="OMPADOMAIN"/>
</dbReference>
<evidence type="ECO:0000256" key="6">
    <source>
        <dbReference type="ARBA" id="ARBA00023114"/>
    </source>
</evidence>
<evidence type="ECO:0000256" key="7">
    <source>
        <dbReference type="ARBA" id="ARBA00023136"/>
    </source>
</evidence>
<keyword evidence="5" id="KW-0406">Ion transport</keyword>
<organism evidence="12 13">
    <name type="scientific">Chitinophaga niastensis</name>
    <dbReference type="NCBI Taxonomy" id="536980"/>
    <lineage>
        <taxon>Bacteria</taxon>
        <taxon>Pseudomonadati</taxon>
        <taxon>Bacteroidota</taxon>
        <taxon>Chitinophagia</taxon>
        <taxon>Chitinophagales</taxon>
        <taxon>Chitinophagaceae</taxon>
        <taxon>Chitinophaga</taxon>
    </lineage>
</organism>
<dbReference type="InterPro" id="IPR050330">
    <property type="entry name" value="Bact_OuterMem_StrucFunc"/>
</dbReference>
<evidence type="ECO:0000256" key="2">
    <source>
        <dbReference type="ARBA" id="ARBA00022448"/>
    </source>
</evidence>
<dbReference type="PROSITE" id="PS51123">
    <property type="entry name" value="OMPA_2"/>
    <property type="match status" value="1"/>
</dbReference>
<dbReference type="InterPro" id="IPR006664">
    <property type="entry name" value="OMP_bac"/>
</dbReference>
<dbReference type="InterPro" id="IPR011250">
    <property type="entry name" value="OMP/PagP_B-barrel"/>
</dbReference>
<keyword evidence="4" id="KW-0812">Transmembrane</keyword>
<dbReference type="Gene3D" id="2.40.160.20">
    <property type="match status" value="1"/>
</dbReference>
<sequence>MPCIPMIYKQLQVFLLTFFLIPYVHSQQRETLIGLHFSGSVMADKLSTANVNPGYFFSYTSGINRQYDYTCRFGSVALKYLSKTETNKTDRLLHQLDISGVRRFSLYNYKLIPYVSGGIGAGYYDGHIFPSFPVCAGGRIRIVKDVYVNAEIQYRFNTGDAPGNYFQGNFGLLGTIIKRKYKEKKQVPLQLTPVAAHDERIAMKRDRVHSDIIDSDGDGIPDKEDACPNVPGFAENKGCPYPAKKDTGYTNAVQRIQLKEKLDAIAAQIYFKVNSADLSASSRQKLNELVIILNEHNSGKLFIEGHTDSTGSSPQNLLLSRQRAAAVLQYLHQQGIAVSKMQSNGYGATVPKTTNETAEGRAINRRTELKWQE</sequence>
<dbReference type="InterPro" id="IPR006665">
    <property type="entry name" value="OmpA-like"/>
</dbReference>
<dbReference type="GO" id="GO:0006811">
    <property type="term" value="P:monoatomic ion transport"/>
    <property type="evidence" value="ECO:0007669"/>
    <property type="project" value="UniProtKB-KW"/>
</dbReference>
<evidence type="ECO:0000256" key="1">
    <source>
        <dbReference type="ARBA" id="ARBA00004571"/>
    </source>
</evidence>
<name>A0A2P8HGP7_CHINA</name>
<dbReference type="GO" id="GO:0015288">
    <property type="term" value="F:porin activity"/>
    <property type="evidence" value="ECO:0007669"/>
    <property type="project" value="UniProtKB-KW"/>
</dbReference>
<comment type="caution">
    <text evidence="12">The sequence shown here is derived from an EMBL/GenBank/DDBJ whole genome shotgun (WGS) entry which is preliminary data.</text>
</comment>
<dbReference type="InterPro" id="IPR036737">
    <property type="entry name" value="OmpA-like_sf"/>
</dbReference>
<evidence type="ECO:0000256" key="9">
    <source>
        <dbReference type="PROSITE-ProRule" id="PRU00473"/>
    </source>
</evidence>
<dbReference type="CDD" id="cd07185">
    <property type="entry name" value="OmpA_C-like"/>
    <property type="match status" value="1"/>
</dbReference>
<evidence type="ECO:0000256" key="4">
    <source>
        <dbReference type="ARBA" id="ARBA00022692"/>
    </source>
</evidence>
<feature type="region of interest" description="Disordered" evidence="10">
    <location>
        <begin position="349"/>
        <end position="373"/>
    </location>
</feature>
<dbReference type="GO" id="GO:0046930">
    <property type="term" value="C:pore complex"/>
    <property type="evidence" value="ECO:0007669"/>
    <property type="project" value="UniProtKB-KW"/>
</dbReference>
<dbReference type="EMBL" id="PYAW01000004">
    <property type="protein sequence ID" value="PSL45391.1"/>
    <property type="molecule type" value="Genomic_DNA"/>
</dbReference>
<dbReference type="AlphaFoldDB" id="A0A2P8HGP7"/>
<evidence type="ECO:0000256" key="5">
    <source>
        <dbReference type="ARBA" id="ARBA00023065"/>
    </source>
</evidence>
<keyword evidence="2" id="KW-0813">Transport</keyword>
<dbReference type="Pfam" id="PF00691">
    <property type="entry name" value="OmpA"/>
    <property type="match status" value="1"/>
</dbReference>
<gene>
    <name evidence="12" type="ORF">CLV51_10493</name>
</gene>
<dbReference type="SUPFAM" id="SSF103647">
    <property type="entry name" value="TSP type-3 repeat"/>
    <property type="match status" value="1"/>
</dbReference>
<evidence type="ECO:0000256" key="8">
    <source>
        <dbReference type="ARBA" id="ARBA00023237"/>
    </source>
</evidence>
<keyword evidence="13" id="KW-1185">Reference proteome</keyword>